<dbReference type="AlphaFoldDB" id="A0A9D2S4F4"/>
<gene>
    <name evidence="1" type="ORF">H9714_02085</name>
</gene>
<dbReference type="SUPFAM" id="SSF53756">
    <property type="entry name" value="UDP-Glycosyltransferase/glycogen phosphorylase"/>
    <property type="match status" value="1"/>
</dbReference>
<reference evidence="1" key="2">
    <citation type="submission" date="2021-04" db="EMBL/GenBank/DDBJ databases">
        <authorList>
            <person name="Gilroy R."/>
        </authorList>
    </citation>
    <scope>NUCLEOTIDE SEQUENCE</scope>
    <source>
        <strain evidence="1">CHK189-11263</strain>
    </source>
</reference>
<proteinExistence type="predicted"/>
<reference evidence="1" key="1">
    <citation type="journal article" date="2021" name="PeerJ">
        <title>Extensive microbial diversity within the chicken gut microbiome revealed by metagenomics and culture.</title>
        <authorList>
            <person name="Gilroy R."/>
            <person name="Ravi A."/>
            <person name="Getino M."/>
            <person name="Pursley I."/>
            <person name="Horton D.L."/>
            <person name="Alikhan N.F."/>
            <person name="Baker D."/>
            <person name="Gharbi K."/>
            <person name="Hall N."/>
            <person name="Watson M."/>
            <person name="Adriaenssens E.M."/>
            <person name="Foster-Nyarko E."/>
            <person name="Jarju S."/>
            <person name="Secka A."/>
            <person name="Antonio M."/>
            <person name="Oren A."/>
            <person name="Chaudhuri R.R."/>
            <person name="La Ragione R."/>
            <person name="Hildebrand F."/>
            <person name="Pallen M.J."/>
        </authorList>
    </citation>
    <scope>NUCLEOTIDE SEQUENCE</scope>
    <source>
        <strain evidence="1">CHK189-11263</strain>
    </source>
</reference>
<name>A0A9D2S4F4_9FIRM</name>
<comment type="caution">
    <text evidence="1">The sequence shown here is derived from an EMBL/GenBank/DDBJ whole genome shotgun (WGS) entry which is preliminary data.</text>
</comment>
<organism evidence="1 2">
    <name type="scientific">Candidatus Flavonifractor intestinipullorum</name>
    <dbReference type="NCBI Taxonomy" id="2838587"/>
    <lineage>
        <taxon>Bacteria</taxon>
        <taxon>Bacillati</taxon>
        <taxon>Bacillota</taxon>
        <taxon>Clostridia</taxon>
        <taxon>Eubacteriales</taxon>
        <taxon>Oscillospiraceae</taxon>
        <taxon>Flavonifractor</taxon>
    </lineage>
</organism>
<dbReference type="GO" id="GO:0016757">
    <property type="term" value="F:glycosyltransferase activity"/>
    <property type="evidence" value="ECO:0007669"/>
    <property type="project" value="UniProtKB-KW"/>
</dbReference>
<dbReference type="Gene3D" id="3.40.50.2000">
    <property type="entry name" value="Glycogen Phosphorylase B"/>
    <property type="match status" value="1"/>
</dbReference>
<dbReference type="Proteomes" id="UP000824208">
    <property type="component" value="Unassembled WGS sequence"/>
</dbReference>
<evidence type="ECO:0000313" key="2">
    <source>
        <dbReference type="Proteomes" id="UP000824208"/>
    </source>
</evidence>
<keyword evidence="1" id="KW-0808">Transferase</keyword>
<keyword evidence="1" id="KW-0328">Glycosyltransferase</keyword>
<evidence type="ECO:0000313" key="1">
    <source>
        <dbReference type="EMBL" id="HJB56322.1"/>
    </source>
</evidence>
<accession>A0A9D2S4F4</accession>
<sequence>MREVQVLFCEPAQGPLDLRCRRPGRRVRPGLTVYTLPPVWGESRPLGLLQEGALRFLERLTARHRLRDPLLWCAAPWAVPAAGRLGEGGVVYDCARDWSHLPARWESDLCLDADVSFAASPELAEHLSPCSDNVVLLPNGANCSLERRGALARPPALEGLSGPVLGYAGTIWRDLDLEPVLQAALAYPQARFVLVGRREKNPLLPRLSRLPNVLQTGPVPLVDLPEYLACFDVCLNLVRLRSPDNDVLPPRIFEYFSTGRPVVALAQPGRVEEYPDVIYWAEDAAEFVRLCASALAEGDGWARARRLSYAAAASWSGRAGEVRRILESIGLL</sequence>
<dbReference type="EMBL" id="DWYC01000025">
    <property type="protein sequence ID" value="HJB56322.1"/>
    <property type="molecule type" value="Genomic_DNA"/>
</dbReference>
<dbReference type="EC" id="2.4.-.-" evidence="1"/>
<protein>
    <submittedName>
        <fullName evidence="1">Glycosyltransferase</fullName>
        <ecNumber evidence="1">2.4.-.-</ecNumber>
    </submittedName>
</protein>
<dbReference type="Pfam" id="PF13692">
    <property type="entry name" value="Glyco_trans_1_4"/>
    <property type="match status" value="1"/>
</dbReference>